<dbReference type="SUPFAM" id="SSF49464">
    <property type="entry name" value="Carboxypeptidase regulatory domain-like"/>
    <property type="match status" value="1"/>
</dbReference>
<dbReference type="InterPro" id="IPR008969">
    <property type="entry name" value="CarboxyPept-like_regulatory"/>
</dbReference>
<dbReference type="Pfam" id="PF00593">
    <property type="entry name" value="TonB_dep_Rec_b-barrel"/>
    <property type="match status" value="1"/>
</dbReference>
<dbReference type="Pfam" id="PF07715">
    <property type="entry name" value="Plug"/>
    <property type="match status" value="1"/>
</dbReference>
<evidence type="ECO:0000259" key="6">
    <source>
        <dbReference type="Pfam" id="PF00593"/>
    </source>
</evidence>
<protein>
    <submittedName>
        <fullName evidence="8">TonB-dependent receptor</fullName>
    </submittedName>
</protein>
<keyword evidence="2 4" id="KW-0472">Membrane</keyword>
<organism evidence="8 9">
    <name type="scientific">Sinomicrobium oceani</name>
    <dbReference type="NCBI Taxonomy" id="1150368"/>
    <lineage>
        <taxon>Bacteria</taxon>
        <taxon>Pseudomonadati</taxon>
        <taxon>Bacteroidota</taxon>
        <taxon>Flavobacteriia</taxon>
        <taxon>Flavobacteriales</taxon>
        <taxon>Flavobacteriaceae</taxon>
        <taxon>Sinomicrobium</taxon>
    </lineage>
</organism>
<feature type="signal peptide" evidence="5">
    <location>
        <begin position="1"/>
        <end position="22"/>
    </location>
</feature>
<dbReference type="Pfam" id="PF13715">
    <property type="entry name" value="CarbopepD_reg_2"/>
    <property type="match status" value="1"/>
</dbReference>
<dbReference type="PANTHER" id="PTHR40980">
    <property type="entry name" value="PLUG DOMAIN-CONTAINING PROTEIN"/>
    <property type="match status" value="1"/>
</dbReference>
<evidence type="ECO:0000256" key="2">
    <source>
        <dbReference type="ARBA" id="ARBA00023136"/>
    </source>
</evidence>
<evidence type="ECO:0000313" key="8">
    <source>
        <dbReference type="EMBL" id="SFW56535.1"/>
    </source>
</evidence>
<dbReference type="InterPro" id="IPR000531">
    <property type="entry name" value="Beta-barrel_TonB"/>
</dbReference>
<dbReference type="GO" id="GO:0009279">
    <property type="term" value="C:cell outer membrane"/>
    <property type="evidence" value="ECO:0007669"/>
    <property type="project" value="UniProtKB-SubCell"/>
</dbReference>
<keyword evidence="8" id="KW-0675">Receptor</keyword>
<sequence>MLKKLFSVVVISAITQFLSAQSGTVTGKIMDGEFNDVLPFANVVIKGTTNGTTSDFDGLYSLDVEAGTHTVIFSFIGYETKAITGVKVTSGETVELNVTLNQSSTALEEVVVTTTTRKNTEASVLSIQKNSVTLLDGLSSEGIKKTGAGDIASAVKRVPGVSVQEGKYVYVRGLGDRYTKSTLNGMDIPGLDPDKNTVQMDIFPTNILENLIVQKSAAAELPADFTGGMVNIVTKDFPTSKQMSLSVSGGFNPDMHFKDNFLTYDGGGTDFLGFDDGTRKLPVSSTANIPLPPSDNGTLEGITRSFDPQMAAQRKNSMPNFGLSFSYGNQFDVGNDNKLGLIASIDYKNTTSFYENFDQGVYQKWSESDNYEMRYDRRRVGDLGINNVLLSGLAGLSYKTERSKYRFNILRLQNGENQASIYNQDTQVSNSIQVVKDYLEYTERSVTSLLFSGKHTNKDASFTTEWNVAPTRASVQDKDARLTTFIINNDGTYSISSDAGYPVRLWRDLVENNIVGKLDFTKNFSLFNRKSLLKFGGLYSYKQRDYSIYSYDIGFRAVNTVDFNGNPNAILAPEHIWTPQTNSGSFIRGNFQPANTFNASQNTAALYISGEFKPLEKLRAVIGLRGEYFTHFFTGQNNNGTRELDDEKVLDNLDLFPSANLIYSLNDHMNIRSSYSRTIARPSFKEKSLVEIADLLTGLVFIGNLDLEPTEIDNVDLRWELFGEDAQMFAVSGFYKYFKNPIEIVAYNNTAPNNLTPRNSPSAQVFGIEFEARKHFGFITEGLKKLSLNLNVSLIDSKIDMAPQEYEGRNNFRKEGETIDDTRELQGQSPYLINAGLNYKNEEIGLESGLFYNVQGKTLEVVGSAGLNPDVYTMPFNSLNFNFSKMFGKDQRSKISIKVDNLLDDDRESQYESFRAENQNFSFRAPRREFSIGYSYQF</sequence>
<dbReference type="STRING" id="1150368.SAMN02927921_02356"/>
<dbReference type="InterPro" id="IPR036942">
    <property type="entry name" value="Beta-barrel_TonB_sf"/>
</dbReference>
<proteinExistence type="inferred from homology"/>
<evidence type="ECO:0000313" key="9">
    <source>
        <dbReference type="Proteomes" id="UP000182248"/>
    </source>
</evidence>
<dbReference type="SUPFAM" id="SSF56935">
    <property type="entry name" value="Porins"/>
    <property type="match status" value="1"/>
</dbReference>
<dbReference type="Gene3D" id="2.40.170.20">
    <property type="entry name" value="TonB-dependent receptor, beta-barrel domain"/>
    <property type="match status" value="1"/>
</dbReference>
<dbReference type="AlphaFoldDB" id="A0A1K1Q9E2"/>
<dbReference type="InterPro" id="IPR012910">
    <property type="entry name" value="Plug_dom"/>
</dbReference>
<name>A0A1K1Q9E2_9FLAO</name>
<dbReference type="EMBL" id="FPJE01000012">
    <property type="protein sequence ID" value="SFW56535.1"/>
    <property type="molecule type" value="Genomic_DNA"/>
</dbReference>
<evidence type="ECO:0000256" key="4">
    <source>
        <dbReference type="RuleBase" id="RU003357"/>
    </source>
</evidence>
<keyword evidence="9" id="KW-1185">Reference proteome</keyword>
<dbReference type="Gene3D" id="2.170.130.10">
    <property type="entry name" value="TonB-dependent receptor, plug domain"/>
    <property type="match status" value="1"/>
</dbReference>
<feature type="chain" id="PRO_5013018372" evidence="5">
    <location>
        <begin position="23"/>
        <end position="938"/>
    </location>
</feature>
<evidence type="ECO:0000256" key="3">
    <source>
        <dbReference type="ARBA" id="ARBA00023237"/>
    </source>
</evidence>
<keyword evidence="4" id="KW-0798">TonB box</keyword>
<keyword evidence="5" id="KW-0732">Signal</keyword>
<dbReference type="RefSeq" id="WP_072317576.1">
    <property type="nucleotide sequence ID" value="NZ_FPJE01000012.1"/>
</dbReference>
<dbReference type="Gene3D" id="2.60.40.1120">
    <property type="entry name" value="Carboxypeptidase-like, regulatory domain"/>
    <property type="match status" value="1"/>
</dbReference>
<dbReference type="InterPro" id="IPR037066">
    <property type="entry name" value="Plug_dom_sf"/>
</dbReference>
<feature type="domain" description="TonB-dependent receptor plug" evidence="7">
    <location>
        <begin position="138"/>
        <end position="228"/>
    </location>
</feature>
<dbReference type="PANTHER" id="PTHR40980:SF4">
    <property type="entry name" value="TONB-DEPENDENT RECEPTOR-LIKE BETA-BARREL DOMAIN-CONTAINING PROTEIN"/>
    <property type="match status" value="1"/>
</dbReference>
<keyword evidence="3" id="KW-0998">Cell outer membrane</keyword>
<dbReference type="OrthoDB" id="9768470at2"/>
<evidence type="ECO:0000256" key="1">
    <source>
        <dbReference type="ARBA" id="ARBA00004442"/>
    </source>
</evidence>
<reference evidence="8 9" key="1">
    <citation type="submission" date="2016-11" db="EMBL/GenBank/DDBJ databases">
        <authorList>
            <person name="Jaros S."/>
            <person name="Januszkiewicz K."/>
            <person name="Wedrychowicz H."/>
        </authorList>
    </citation>
    <scope>NUCLEOTIDE SEQUENCE [LARGE SCALE GENOMIC DNA]</scope>
    <source>
        <strain evidence="8 9">CGMCC 1.12145</strain>
    </source>
</reference>
<accession>A0A1K1Q9E2</accession>
<comment type="similarity">
    <text evidence="4">Belongs to the TonB-dependent receptor family.</text>
</comment>
<dbReference type="Proteomes" id="UP000182248">
    <property type="component" value="Unassembled WGS sequence"/>
</dbReference>
<comment type="subcellular location">
    <subcellularLocation>
        <location evidence="1 4">Cell outer membrane</location>
    </subcellularLocation>
</comment>
<evidence type="ECO:0000256" key="5">
    <source>
        <dbReference type="SAM" id="SignalP"/>
    </source>
</evidence>
<gene>
    <name evidence="8" type="ORF">SAMN02927921_02356</name>
</gene>
<feature type="domain" description="TonB-dependent receptor-like beta-barrel" evidence="6">
    <location>
        <begin position="467"/>
        <end position="902"/>
    </location>
</feature>
<evidence type="ECO:0000259" key="7">
    <source>
        <dbReference type="Pfam" id="PF07715"/>
    </source>
</evidence>